<feature type="compositionally biased region" description="Basic and acidic residues" evidence="1">
    <location>
        <begin position="206"/>
        <end position="218"/>
    </location>
</feature>
<name>A0ABD1B950_CARAN</name>
<reference evidence="4 5" key="1">
    <citation type="submission" date="2024-04" db="EMBL/GenBank/DDBJ databases">
        <title>Genome assembly C_amara_ONT_v2.</title>
        <authorList>
            <person name="Yant L."/>
            <person name="Moore C."/>
            <person name="Slenker M."/>
        </authorList>
    </citation>
    <scope>NUCLEOTIDE SEQUENCE [LARGE SCALE GENOMIC DNA]</scope>
    <source>
        <tissue evidence="4">Leaf</tissue>
    </source>
</reference>
<accession>A0ABD1B950</accession>
<dbReference type="InterPro" id="IPR013087">
    <property type="entry name" value="Znf_C2H2_type"/>
</dbReference>
<proteinExistence type="predicted"/>
<feature type="compositionally biased region" description="Basic and acidic residues" evidence="1">
    <location>
        <begin position="1011"/>
        <end position="1049"/>
    </location>
</feature>
<evidence type="ECO:0000313" key="4">
    <source>
        <dbReference type="EMBL" id="KAL1215092.1"/>
    </source>
</evidence>
<dbReference type="PANTHER" id="PTHR14379:SF3">
    <property type="entry name" value="MEIOSIS REGULATOR AND MRNA STABILITY FACTOR 1"/>
    <property type="match status" value="1"/>
</dbReference>
<feature type="region of interest" description="Disordered" evidence="1">
    <location>
        <begin position="569"/>
        <end position="611"/>
    </location>
</feature>
<dbReference type="AlphaFoldDB" id="A0ABD1B950"/>
<dbReference type="SUPFAM" id="SSF57667">
    <property type="entry name" value="beta-beta-alpha zinc fingers"/>
    <property type="match status" value="4"/>
</dbReference>
<dbReference type="EMBL" id="JBANAX010000292">
    <property type="protein sequence ID" value="KAL1215092.1"/>
    <property type="molecule type" value="Genomic_DNA"/>
</dbReference>
<feature type="domain" description="U1-type" evidence="3">
    <location>
        <begin position="413"/>
        <end position="447"/>
    </location>
</feature>
<dbReference type="InterPro" id="IPR003604">
    <property type="entry name" value="Matrin/U1-like-C_Znf_C2H2"/>
</dbReference>
<dbReference type="Pfam" id="PF01936">
    <property type="entry name" value="NYN"/>
    <property type="match status" value="1"/>
</dbReference>
<feature type="compositionally biased region" description="Basic and acidic residues" evidence="1">
    <location>
        <begin position="857"/>
        <end position="874"/>
    </location>
</feature>
<feature type="domain" description="C2H2-type" evidence="2">
    <location>
        <begin position="543"/>
        <end position="567"/>
    </location>
</feature>
<feature type="region of interest" description="Disordered" evidence="1">
    <location>
        <begin position="853"/>
        <end position="911"/>
    </location>
</feature>
<protein>
    <submittedName>
        <fullName evidence="4">UBP1-associated proteins 1C</fullName>
    </submittedName>
</protein>
<dbReference type="InterPro" id="IPR021139">
    <property type="entry name" value="NYN"/>
</dbReference>
<feature type="compositionally biased region" description="Basic and acidic residues" evidence="1">
    <location>
        <begin position="578"/>
        <end position="598"/>
    </location>
</feature>
<dbReference type="CDD" id="cd10910">
    <property type="entry name" value="PIN_limkain_b1_N_like"/>
    <property type="match status" value="1"/>
</dbReference>
<feature type="region of interest" description="Disordered" evidence="1">
    <location>
        <begin position="1003"/>
        <end position="1063"/>
    </location>
</feature>
<feature type="domain" description="U1-type" evidence="3">
    <location>
        <begin position="820"/>
        <end position="854"/>
    </location>
</feature>
<evidence type="ECO:0000259" key="2">
    <source>
        <dbReference type="SMART" id="SM00355"/>
    </source>
</evidence>
<feature type="compositionally biased region" description="Basic and acidic residues" evidence="1">
    <location>
        <begin position="447"/>
        <end position="463"/>
    </location>
</feature>
<dbReference type="Gene3D" id="3.40.50.1010">
    <property type="entry name" value="5'-nuclease"/>
    <property type="match status" value="1"/>
</dbReference>
<feature type="domain" description="C2H2-type" evidence="2">
    <location>
        <begin position="416"/>
        <end position="440"/>
    </location>
</feature>
<dbReference type="InterPro" id="IPR024768">
    <property type="entry name" value="Marf1"/>
</dbReference>
<organism evidence="4 5">
    <name type="scientific">Cardamine amara subsp. amara</name>
    <dbReference type="NCBI Taxonomy" id="228776"/>
    <lineage>
        <taxon>Eukaryota</taxon>
        <taxon>Viridiplantae</taxon>
        <taxon>Streptophyta</taxon>
        <taxon>Embryophyta</taxon>
        <taxon>Tracheophyta</taxon>
        <taxon>Spermatophyta</taxon>
        <taxon>Magnoliopsida</taxon>
        <taxon>eudicotyledons</taxon>
        <taxon>Gunneridae</taxon>
        <taxon>Pentapetalae</taxon>
        <taxon>rosids</taxon>
        <taxon>malvids</taxon>
        <taxon>Brassicales</taxon>
        <taxon>Brassicaceae</taxon>
        <taxon>Cardamineae</taxon>
        <taxon>Cardamine</taxon>
    </lineage>
</organism>
<dbReference type="Pfam" id="PF12874">
    <property type="entry name" value="zf-met"/>
    <property type="match status" value="4"/>
</dbReference>
<feature type="region of interest" description="Disordered" evidence="1">
    <location>
        <begin position="432"/>
        <end position="474"/>
    </location>
</feature>
<feature type="domain" description="C2H2-type" evidence="2">
    <location>
        <begin position="823"/>
        <end position="847"/>
    </location>
</feature>
<feature type="domain" description="U1-type" evidence="3">
    <location>
        <begin position="540"/>
        <end position="574"/>
    </location>
</feature>
<gene>
    <name evidence="4" type="ORF">V5N11_007667</name>
</gene>
<evidence type="ECO:0000313" key="5">
    <source>
        <dbReference type="Proteomes" id="UP001558713"/>
    </source>
</evidence>
<dbReference type="Proteomes" id="UP001558713">
    <property type="component" value="Unassembled WGS sequence"/>
</dbReference>
<sequence length="1063" mass="116625">MTTAETEYVKAKTSVWWDIENCEVPKGWDAHAIAQNVSSALLNMNYCGRVSISAYGDTNLIPPLVQQALSSTGVGLNHVPAGVKDASDKKILVDMLLWALDNPAPANIMLISGDRDFSNALHQLRMRRYNILLAQPPRASVPLVAAAKNIWLWTSLASGGPPLASGESASLASNGRCHVSNKEVLKHSASEQAQSSQPTDSISDAGDTKDHKTKEKYVPRGLSQETRNMPQNGKGATSESVTSSRKGNVVCDSFEKLNAHLSDKRHTSQAEFAGSQKAQATVSAKPIQEVKLVASGKAQATVSAKPIQEVKLVASGKAQATGSAKPIQKAEAVASGKAQANVSAKPVQKAEAVASGKAQATVSAKPIQKAEAVASGKAQASGSAKPIQKAEAVASGKAQASGSAKPTQQTELVESIWCTVCQISCTSKDAYSNHTYGKKHRSNVELQSRKSENMSREPVEDKQKRKKKKASEGRTKSNADYACRLCNVVCQSQVVFDSHLRGQKHAAMLSSQSEALVDSKKLHEKGAEEKHQPSVTISQPKLYVCGLCNVVCQSQIAFDSHLRGQKHAAMLSQAEAPTDSKKLQEKGVEEKDKPRETMAEPQLPSQSAQESSKCFEKHVVMVNQSEAHINSKKLDEKVVRENAQPIETITEPQSQSQNTQNDAKFFEKQSQELREIFGISETSVKELFSSTKEQEETVNKQLTNGEIFFGDLRSDFEVPREARECFDSIVKAANLSEGATEHSGEVKNKEKDVMVRYARRSVNKLCLLCVVISDSWGLSTVICDNKAHRPYQKHTTAAFVASNDAQSSVSTKPTKEPDQLQPVWCEVCQISCISKVAYADHTYGKKHRQKLELQSAKNEKGPVKLSKENAEKKKQVCKNQTSQNHAAMVKEQPEALASSRKSRREMKKEKLKEALDQALIVDSRQIQEETEQEKEATEEHTLVKTDDHVVQGANEVKEELKERNTTISENLVQCVFIEPNRESRIPKEPRGCSDVIPERVELPPGVNVTKNLEDELKNKPEPKSREPENESAGRMEHPGEAAKREEIKGQADNFWTRLWGKKS</sequence>
<dbReference type="Gene3D" id="3.30.160.60">
    <property type="entry name" value="Classic Zinc Finger"/>
    <property type="match status" value="4"/>
</dbReference>
<dbReference type="FunFam" id="3.30.160.60:FF:002363">
    <property type="entry name" value="Putative endonuclease or glycosyl hydrolase with C2H2-type zinc finger domain-containing protein"/>
    <property type="match status" value="1"/>
</dbReference>
<dbReference type="SMART" id="SM00355">
    <property type="entry name" value="ZnF_C2H2"/>
    <property type="match status" value="4"/>
</dbReference>
<dbReference type="SMART" id="SM00451">
    <property type="entry name" value="ZnF_U1"/>
    <property type="match status" value="4"/>
</dbReference>
<feature type="compositionally biased region" description="Polar residues" evidence="1">
    <location>
        <begin position="223"/>
        <end position="245"/>
    </location>
</feature>
<keyword evidence="5" id="KW-1185">Reference proteome</keyword>
<dbReference type="PANTHER" id="PTHR14379">
    <property type="entry name" value="LIMKAIN B LKAP"/>
    <property type="match status" value="1"/>
</dbReference>
<feature type="region of interest" description="Disordered" evidence="1">
    <location>
        <begin position="185"/>
        <end position="245"/>
    </location>
</feature>
<comment type="caution">
    <text evidence="4">The sequence shown here is derived from an EMBL/GenBank/DDBJ whole genome shotgun (WGS) entry which is preliminary data.</text>
</comment>
<evidence type="ECO:0000259" key="3">
    <source>
        <dbReference type="SMART" id="SM00451"/>
    </source>
</evidence>
<feature type="domain" description="C2H2-type" evidence="2">
    <location>
        <begin position="481"/>
        <end position="505"/>
    </location>
</feature>
<feature type="compositionally biased region" description="Polar residues" evidence="1">
    <location>
        <begin position="190"/>
        <end position="202"/>
    </location>
</feature>
<feature type="domain" description="U1-type" evidence="3">
    <location>
        <begin position="478"/>
        <end position="512"/>
    </location>
</feature>
<dbReference type="InterPro" id="IPR036236">
    <property type="entry name" value="Znf_C2H2_sf"/>
</dbReference>
<evidence type="ECO:0000256" key="1">
    <source>
        <dbReference type="SAM" id="MobiDB-lite"/>
    </source>
</evidence>